<evidence type="ECO:0000313" key="2">
    <source>
        <dbReference type="Proteomes" id="UP000001554"/>
    </source>
</evidence>
<reference evidence="3" key="2">
    <citation type="submission" date="2025-08" db="UniProtKB">
        <authorList>
            <consortium name="RefSeq"/>
        </authorList>
    </citation>
    <scope>IDENTIFICATION</scope>
    <source>
        <strain evidence="3">S238N-H82</strain>
        <tissue evidence="3">Testes</tissue>
    </source>
</reference>
<keyword evidence="1" id="KW-0812">Transmembrane</keyword>
<dbReference type="PANTHER" id="PTHR12242:SF45">
    <property type="entry name" value="MARVEL DOMAIN-CONTAINING PROTEIN"/>
    <property type="match status" value="1"/>
</dbReference>
<keyword evidence="1" id="KW-1133">Transmembrane helix</keyword>
<dbReference type="OrthoDB" id="419711at2759"/>
<feature type="transmembrane region" description="Helical" evidence="1">
    <location>
        <begin position="41"/>
        <end position="60"/>
    </location>
</feature>
<evidence type="ECO:0000313" key="3">
    <source>
        <dbReference type="RefSeq" id="XP_035675364.1"/>
    </source>
</evidence>
<dbReference type="GO" id="GO:0016020">
    <property type="term" value="C:membrane"/>
    <property type="evidence" value="ECO:0000318"/>
    <property type="project" value="GO_Central"/>
</dbReference>
<dbReference type="AlphaFoldDB" id="A0A9J7MQK3"/>
<protein>
    <submittedName>
        <fullName evidence="3">Protein rolling stone-like</fullName>
    </submittedName>
</protein>
<feature type="transmembrane region" description="Helical" evidence="1">
    <location>
        <begin position="72"/>
        <end position="91"/>
    </location>
</feature>
<proteinExistence type="predicted"/>
<name>A0A9J7MQK3_BRAFL</name>
<gene>
    <name evidence="3" type="primary">LOC118415110</name>
</gene>
<dbReference type="RefSeq" id="XP_035675364.1">
    <property type="nucleotide sequence ID" value="XM_035819471.1"/>
</dbReference>
<dbReference type="PANTHER" id="PTHR12242">
    <property type="entry name" value="OS02G0130600 PROTEIN-RELATED"/>
    <property type="match status" value="1"/>
</dbReference>
<dbReference type="GeneID" id="118415110"/>
<keyword evidence="2" id="KW-1185">Reference proteome</keyword>
<feature type="transmembrane region" description="Helical" evidence="1">
    <location>
        <begin position="215"/>
        <end position="248"/>
    </location>
</feature>
<accession>A0A9J7MQK3</accession>
<dbReference type="Pfam" id="PF21534">
    <property type="entry name" value="Rost"/>
    <property type="match status" value="1"/>
</dbReference>
<organism evidence="2 3">
    <name type="scientific">Branchiostoma floridae</name>
    <name type="common">Florida lancelet</name>
    <name type="synonym">Amphioxus</name>
    <dbReference type="NCBI Taxonomy" id="7739"/>
    <lineage>
        <taxon>Eukaryota</taxon>
        <taxon>Metazoa</taxon>
        <taxon>Chordata</taxon>
        <taxon>Cephalochordata</taxon>
        <taxon>Leptocardii</taxon>
        <taxon>Amphioxiformes</taxon>
        <taxon>Branchiostomatidae</taxon>
        <taxon>Branchiostoma</taxon>
    </lineage>
</organism>
<dbReference type="InterPro" id="IPR049352">
    <property type="entry name" value="Rost"/>
</dbReference>
<feature type="transmembrane region" description="Helical" evidence="1">
    <location>
        <begin position="175"/>
        <end position="195"/>
    </location>
</feature>
<dbReference type="OMA" id="FECGLRW"/>
<reference evidence="2" key="1">
    <citation type="journal article" date="2020" name="Nat. Ecol. Evol.">
        <title>Deeply conserved synteny resolves early events in vertebrate evolution.</title>
        <authorList>
            <person name="Simakov O."/>
            <person name="Marletaz F."/>
            <person name="Yue J.X."/>
            <person name="O'Connell B."/>
            <person name="Jenkins J."/>
            <person name="Brandt A."/>
            <person name="Calef R."/>
            <person name="Tung C.H."/>
            <person name="Huang T.K."/>
            <person name="Schmutz J."/>
            <person name="Satoh N."/>
            <person name="Yu J.K."/>
            <person name="Putnam N.H."/>
            <person name="Green R.E."/>
            <person name="Rokhsar D.S."/>
        </authorList>
    </citation>
    <scope>NUCLEOTIDE SEQUENCE [LARGE SCALE GENOMIC DNA]</scope>
    <source>
        <strain evidence="2">S238N-H82</strain>
    </source>
</reference>
<dbReference type="Proteomes" id="UP000001554">
    <property type="component" value="Chromosome 5"/>
</dbReference>
<evidence type="ECO:0000256" key="1">
    <source>
        <dbReference type="SAM" id="Phobius"/>
    </source>
</evidence>
<dbReference type="KEGG" id="bfo:118415110"/>
<keyword evidence="1" id="KW-0472">Membrane</keyword>
<sequence>MRTTSIPQGPVRGWREACSLAWPNYSSFVTSPWSSDRWPFVVYRVVCALITLSILLYSIPTDSNRWITFYTNWAYTAFTLHFCWSAAVCVLDYRNAAENRRGKLMGGPPAKMALKIGWVIYNVAMSNAFMVSAEYWLSPFPVTFGFRSFLRHGLNSIMAVTDIIVSGIPSRLGHVVHTVLFATIYNSFLVLYWLLDCRGYDGKPYVYSFADFNTVPLQAFVILAGSNFIILPAAHGLVCLLYQIRLVLLGNFKERKARRVIELTPWQKRILPIEVNEDMIMDISSFTDEQIV</sequence>